<evidence type="ECO:0000256" key="1">
    <source>
        <dbReference type="SAM" id="SignalP"/>
    </source>
</evidence>
<keyword evidence="3" id="KW-1185">Reference proteome</keyword>
<gene>
    <name evidence="2" type="ORF">N658DRAFT_289241</name>
</gene>
<reference evidence="2" key="2">
    <citation type="submission" date="2023-05" db="EMBL/GenBank/DDBJ databases">
        <authorList>
            <consortium name="Lawrence Berkeley National Laboratory"/>
            <person name="Steindorff A."/>
            <person name="Hensen N."/>
            <person name="Bonometti L."/>
            <person name="Westerberg I."/>
            <person name="Brannstrom I.O."/>
            <person name="Guillou S."/>
            <person name="Cros-Aarteil S."/>
            <person name="Calhoun S."/>
            <person name="Haridas S."/>
            <person name="Kuo A."/>
            <person name="Mondo S."/>
            <person name="Pangilinan J."/>
            <person name="Riley R."/>
            <person name="Labutti K."/>
            <person name="Andreopoulos B."/>
            <person name="Lipzen A."/>
            <person name="Chen C."/>
            <person name="Yanf M."/>
            <person name="Daum C."/>
            <person name="Ng V."/>
            <person name="Clum A."/>
            <person name="Ohm R."/>
            <person name="Martin F."/>
            <person name="Silar P."/>
            <person name="Natvig D."/>
            <person name="Lalanne C."/>
            <person name="Gautier V."/>
            <person name="Ament-Velasquez S.L."/>
            <person name="Kruys A."/>
            <person name="Hutchinson M.I."/>
            <person name="Powell A.J."/>
            <person name="Barry K."/>
            <person name="Miller A.N."/>
            <person name="Grigoriev I.V."/>
            <person name="Debuchy R."/>
            <person name="Gladieux P."/>
            <person name="Thoren M.H."/>
            <person name="Johannesson H."/>
        </authorList>
    </citation>
    <scope>NUCLEOTIDE SEQUENCE</scope>
    <source>
        <strain evidence="2">CBS 757.83</strain>
    </source>
</reference>
<dbReference type="EMBL" id="MU863673">
    <property type="protein sequence ID" value="KAK4097545.1"/>
    <property type="molecule type" value="Genomic_DNA"/>
</dbReference>
<accession>A0AAN6PT95</accession>
<keyword evidence="1" id="KW-0732">Signal</keyword>
<name>A0AAN6PT95_9PEZI</name>
<dbReference type="Proteomes" id="UP001305647">
    <property type="component" value="Unassembled WGS sequence"/>
</dbReference>
<comment type="caution">
    <text evidence="2">The sequence shown here is derived from an EMBL/GenBank/DDBJ whole genome shotgun (WGS) entry which is preliminary data.</text>
</comment>
<organism evidence="2 3">
    <name type="scientific">Parathielavia hyrcaniae</name>
    <dbReference type="NCBI Taxonomy" id="113614"/>
    <lineage>
        <taxon>Eukaryota</taxon>
        <taxon>Fungi</taxon>
        <taxon>Dikarya</taxon>
        <taxon>Ascomycota</taxon>
        <taxon>Pezizomycotina</taxon>
        <taxon>Sordariomycetes</taxon>
        <taxon>Sordariomycetidae</taxon>
        <taxon>Sordariales</taxon>
        <taxon>Chaetomiaceae</taxon>
        <taxon>Parathielavia</taxon>
    </lineage>
</organism>
<protein>
    <submittedName>
        <fullName evidence="2">Uncharacterized protein</fullName>
    </submittedName>
</protein>
<sequence>MFSTLLALTCLLAPTALAAPLEAPAILAPRQTACPTVSRWKGYDYSTVWLSTTTVTNGWSSLGSVTSTETKSETRTIVTASTVISPAVTTLPATTTTTNVATDTTTITWHTYTSTVTSPGFAPSSVCQVTTVTYTIPSTTSITYTQNLSYGRQPLSSLL</sequence>
<reference evidence="2" key="1">
    <citation type="journal article" date="2023" name="Mol. Phylogenet. Evol.">
        <title>Genome-scale phylogeny and comparative genomics of the fungal order Sordariales.</title>
        <authorList>
            <person name="Hensen N."/>
            <person name="Bonometti L."/>
            <person name="Westerberg I."/>
            <person name="Brannstrom I.O."/>
            <person name="Guillou S."/>
            <person name="Cros-Aarteil S."/>
            <person name="Calhoun S."/>
            <person name="Haridas S."/>
            <person name="Kuo A."/>
            <person name="Mondo S."/>
            <person name="Pangilinan J."/>
            <person name="Riley R."/>
            <person name="LaButti K."/>
            <person name="Andreopoulos B."/>
            <person name="Lipzen A."/>
            <person name="Chen C."/>
            <person name="Yan M."/>
            <person name="Daum C."/>
            <person name="Ng V."/>
            <person name="Clum A."/>
            <person name="Steindorff A."/>
            <person name="Ohm R.A."/>
            <person name="Martin F."/>
            <person name="Silar P."/>
            <person name="Natvig D.O."/>
            <person name="Lalanne C."/>
            <person name="Gautier V."/>
            <person name="Ament-Velasquez S.L."/>
            <person name="Kruys A."/>
            <person name="Hutchinson M.I."/>
            <person name="Powell A.J."/>
            <person name="Barry K."/>
            <person name="Miller A.N."/>
            <person name="Grigoriev I.V."/>
            <person name="Debuchy R."/>
            <person name="Gladieux P."/>
            <person name="Hiltunen Thoren M."/>
            <person name="Johannesson H."/>
        </authorList>
    </citation>
    <scope>NUCLEOTIDE SEQUENCE</scope>
    <source>
        <strain evidence="2">CBS 757.83</strain>
    </source>
</reference>
<evidence type="ECO:0000313" key="3">
    <source>
        <dbReference type="Proteomes" id="UP001305647"/>
    </source>
</evidence>
<feature type="chain" id="PRO_5042852744" evidence="1">
    <location>
        <begin position="19"/>
        <end position="159"/>
    </location>
</feature>
<feature type="signal peptide" evidence="1">
    <location>
        <begin position="1"/>
        <end position="18"/>
    </location>
</feature>
<proteinExistence type="predicted"/>
<evidence type="ECO:0000313" key="2">
    <source>
        <dbReference type="EMBL" id="KAK4097545.1"/>
    </source>
</evidence>
<dbReference type="AlphaFoldDB" id="A0AAN6PT95"/>